<gene>
    <name evidence="1" type="ORF">R1flu_013968</name>
</gene>
<evidence type="ECO:0008006" key="3">
    <source>
        <dbReference type="Google" id="ProtNLM"/>
    </source>
</evidence>
<protein>
    <recommendedName>
        <fullName evidence="3">PH domain-containing protein</fullName>
    </recommendedName>
</protein>
<dbReference type="Proteomes" id="UP001605036">
    <property type="component" value="Unassembled WGS sequence"/>
</dbReference>
<dbReference type="EMBL" id="JBHFFA010000004">
    <property type="protein sequence ID" value="KAL2629282.1"/>
    <property type="molecule type" value="Genomic_DNA"/>
</dbReference>
<organism evidence="1 2">
    <name type="scientific">Riccia fluitans</name>
    <dbReference type="NCBI Taxonomy" id="41844"/>
    <lineage>
        <taxon>Eukaryota</taxon>
        <taxon>Viridiplantae</taxon>
        <taxon>Streptophyta</taxon>
        <taxon>Embryophyta</taxon>
        <taxon>Marchantiophyta</taxon>
        <taxon>Marchantiopsida</taxon>
        <taxon>Marchantiidae</taxon>
        <taxon>Marchantiales</taxon>
        <taxon>Ricciaceae</taxon>
        <taxon>Riccia</taxon>
    </lineage>
</organism>
<comment type="caution">
    <text evidence="1">The sequence shown here is derived from an EMBL/GenBank/DDBJ whole genome shotgun (WGS) entry which is preliminary data.</text>
</comment>
<evidence type="ECO:0000313" key="2">
    <source>
        <dbReference type="Proteomes" id="UP001605036"/>
    </source>
</evidence>
<reference evidence="1 2" key="1">
    <citation type="submission" date="2024-09" db="EMBL/GenBank/DDBJ databases">
        <title>Chromosome-scale assembly of Riccia fluitans.</title>
        <authorList>
            <person name="Paukszto L."/>
            <person name="Sawicki J."/>
            <person name="Karawczyk K."/>
            <person name="Piernik-Szablinska J."/>
            <person name="Szczecinska M."/>
            <person name="Mazdziarz M."/>
        </authorList>
    </citation>
    <scope>NUCLEOTIDE SEQUENCE [LARGE SCALE GENOMIC DNA]</scope>
    <source>
        <strain evidence="1">Rf_01</strain>
        <tissue evidence="1">Aerial parts of the thallus</tissue>
    </source>
</reference>
<keyword evidence="2" id="KW-1185">Reference proteome</keyword>
<accession>A0ABD1YEW3</accession>
<evidence type="ECO:0000313" key="1">
    <source>
        <dbReference type="EMBL" id="KAL2629282.1"/>
    </source>
</evidence>
<dbReference type="AlphaFoldDB" id="A0ABD1YEW3"/>
<name>A0ABD1YEW3_9MARC</name>
<proteinExistence type="predicted"/>
<sequence length="255" mass="28331">MLKASCLLGTARYLRSLMPGILCIRGQRYRARTSSRMPTFWNVGPQGRPALEQKDNCNLFGRRVYKILIEGPLGHIDAAGTPCRFSDSVCRTMGRSHVDEPMTTRGSNGGYFEITYSFVVDSRSYRLLRQSPSELPRQAWRQALRRTSLLAVNRDFTRISGGLCERGSRGECQRIVNSGSTIGLRASTRIDRSMPQSGGGRAGGSGMHLQVDDFRVLSVSSPRSISSLFSPGVFVVFRFCSLAVRRFNFLARGFG</sequence>